<evidence type="ECO:0000256" key="8">
    <source>
        <dbReference type="ARBA" id="ARBA00022692"/>
    </source>
</evidence>
<proteinExistence type="inferred from homology"/>
<protein>
    <recommendedName>
        <fullName evidence="5">Sec translocon accessory complex subunit YajC</fullName>
    </recommendedName>
</protein>
<evidence type="ECO:0000256" key="2">
    <source>
        <dbReference type="ARBA" id="ARBA00004377"/>
    </source>
</evidence>
<dbReference type="InterPro" id="IPR003849">
    <property type="entry name" value="Preprotein_translocase_YajC"/>
</dbReference>
<dbReference type="PRINTS" id="PR01853">
    <property type="entry name" value="YAJCTRNLCASE"/>
</dbReference>
<evidence type="ECO:0000256" key="6">
    <source>
        <dbReference type="ARBA" id="ARBA00022448"/>
    </source>
</evidence>
<evidence type="ECO:0000256" key="5">
    <source>
        <dbReference type="ARBA" id="ARBA00014962"/>
    </source>
</evidence>
<feature type="transmembrane region" description="Helical" evidence="14">
    <location>
        <begin position="12"/>
        <end position="35"/>
    </location>
</feature>
<name>A0A8J3MMJ4_9RICK</name>
<evidence type="ECO:0000256" key="12">
    <source>
        <dbReference type="ARBA" id="ARBA00023136"/>
    </source>
</evidence>
<keyword evidence="11" id="KW-0811">Translocation</keyword>
<keyword evidence="16" id="KW-1185">Reference proteome</keyword>
<dbReference type="AlphaFoldDB" id="A0A8J3MMJ4"/>
<dbReference type="SMART" id="SM01323">
    <property type="entry name" value="YajC"/>
    <property type="match status" value="1"/>
</dbReference>
<feature type="region of interest" description="Disordered" evidence="13">
    <location>
        <begin position="103"/>
        <end position="139"/>
    </location>
</feature>
<dbReference type="Pfam" id="PF02699">
    <property type="entry name" value="YajC"/>
    <property type="match status" value="1"/>
</dbReference>
<keyword evidence="7" id="KW-1003">Cell membrane</keyword>
<feature type="compositionally biased region" description="Basic and acidic residues" evidence="13">
    <location>
        <begin position="113"/>
        <end position="131"/>
    </location>
</feature>
<dbReference type="PANTHER" id="PTHR33909">
    <property type="entry name" value="SEC TRANSLOCON ACCESSORY COMPLEX SUBUNIT YAJC"/>
    <property type="match status" value="1"/>
</dbReference>
<comment type="caution">
    <text evidence="15">The sequence shown here is derived from an EMBL/GenBank/DDBJ whole genome shotgun (WGS) entry which is preliminary data.</text>
</comment>
<gene>
    <name evidence="15" type="ORF">sL5_02450</name>
</gene>
<dbReference type="GO" id="GO:0005886">
    <property type="term" value="C:plasma membrane"/>
    <property type="evidence" value="ECO:0007669"/>
    <property type="project" value="UniProtKB-SubCell"/>
</dbReference>
<dbReference type="GO" id="GO:0015031">
    <property type="term" value="P:protein transport"/>
    <property type="evidence" value="ECO:0007669"/>
    <property type="project" value="UniProtKB-KW"/>
</dbReference>
<dbReference type="Proteomes" id="UP000637906">
    <property type="component" value="Unassembled WGS sequence"/>
</dbReference>
<keyword evidence="10 14" id="KW-1133">Transmembrane helix</keyword>
<comment type="function">
    <text evidence="1">The SecYEG-SecDF-YajC-YidC holo-translocon (HTL) protein secretase/insertase is a supercomplex required for protein secretion, insertion of proteins into membranes, and assembly of membrane protein complexes. While the SecYEG complex is essential for assembly of a number of proteins and complexes, the SecDF-YajC-YidC subcomplex facilitates these functions.</text>
</comment>
<evidence type="ECO:0000256" key="14">
    <source>
        <dbReference type="SAM" id="Phobius"/>
    </source>
</evidence>
<evidence type="ECO:0000313" key="15">
    <source>
        <dbReference type="EMBL" id="GHM59252.1"/>
    </source>
</evidence>
<evidence type="ECO:0000256" key="13">
    <source>
        <dbReference type="SAM" id="MobiDB-lite"/>
    </source>
</evidence>
<evidence type="ECO:0000256" key="11">
    <source>
        <dbReference type="ARBA" id="ARBA00023010"/>
    </source>
</evidence>
<reference evidence="15 16" key="1">
    <citation type="journal article" date="2021" name="Microb. Ecol.">
        <title>Candidatus Mesenet longicola: Novel Endosymbionts of Brontispa longissima that Induce Cytoplasmic Incompatibility.</title>
        <authorList>
            <person name="Takano S."/>
            <person name="Gotoh Y."/>
            <person name="Hayashi T."/>
        </authorList>
    </citation>
    <scope>NUCLEOTIDE SEQUENCE [LARGE SCALE GENOMIC DNA]</scope>
    <source>
        <strain evidence="15">L5</strain>
    </source>
</reference>
<evidence type="ECO:0000256" key="3">
    <source>
        <dbReference type="ARBA" id="ARBA00006742"/>
    </source>
</evidence>
<accession>A0A8J3MMJ4</accession>
<evidence type="ECO:0000256" key="1">
    <source>
        <dbReference type="ARBA" id="ARBA00002061"/>
    </source>
</evidence>
<keyword evidence="12 14" id="KW-0472">Membrane</keyword>
<comment type="similarity">
    <text evidence="3">Belongs to the YajC family.</text>
</comment>
<evidence type="ECO:0000256" key="10">
    <source>
        <dbReference type="ARBA" id="ARBA00022989"/>
    </source>
</evidence>
<comment type="subunit">
    <text evidence="4">Part of the SecDF-YidC-YajC translocase complex. The SecDF-YidC-YajC translocase forms a supercomplex with SecYEG, called the holo-translocon (HTL).</text>
</comment>
<evidence type="ECO:0000256" key="9">
    <source>
        <dbReference type="ARBA" id="ARBA00022927"/>
    </source>
</evidence>
<keyword evidence="6" id="KW-0813">Transport</keyword>
<sequence>MFSSKAFAAESASSSSMVASFVPLILIFIVFYFLIIRPQQKKLKEHNKLLDAIKRGDKIVTSGGIMGVVSKIDTANSIFSIEIAPKVEIKVLKTAISEILGKEPNANKNKKTNKQDQSKSNENKLKDKEEEKESSEEIN</sequence>
<organism evidence="15 16">
    <name type="scientific">Candidatus Mesenet longicola</name>
    <dbReference type="NCBI Taxonomy" id="1892558"/>
    <lineage>
        <taxon>Bacteria</taxon>
        <taxon>Pseudomonadati</taxon>
        <taxon>Pseudomonadota</taxon>
        <taxon>Alphaproteobacteria</taxon>
        <taxon>Rickettsiales</taxon>
        <taxon>Anaplasmataceae</taxon>
        <taxon>Candidatus Mesenet</taxon>
    </lineage>
</organism>
<evidence type="ECO:0000256" key="4">
    <source>
        <dbReference type="ARBA" id="ARBA00011718"/>
    </source>
</evidence>
<comment type="subcellular location">
    <subcellularLocation>
        <location evidence="2">Cell inner membrane</location>
        <topology evidence="2">Single-pass membrane protein</topology>
    </subcellularLocation>
</comment>
<dbReference type="EMBL" id="BNGU01000006">
    <property type="protein sequence ID" value="GHM59252.1"/>
    <property type="molecule type" value="Genomic_DNA"/>
</dbReference>
<evidence type="ECO:0000313" key="16">
    <source>
        <dbReference type="Proteomes" id="UP000637906"/>
    </source>
</evidence>
<dbReference type="PANTHER" id="PTHR33909:SF1">
    <property type="entry name" value="SEC TRANSLOCON ACCESSORY COMPLEX SUBUNIT YAJC"/>
    <property type="match status" value="1"/>
</dbReference>
<dbReference type="NCBIfam" id="TIGR00739">
    <property type="entry name" value="yajC"/>
    <property type="match status" value="1"/>
</dbReference>
<evidence type="ECO:0000256" key="7">
    <source>
        <dbReference type="ARBA" id="ARBA00022475"/>
    </source>
</evidence>
<keyword evidence="8 14" id="KW-0812">Transmembrane</keyword>
<keyword evidence="9" id="KW-0653">Protein transport</keyword>